<sequence>MTIGDYSCACEDGYEWCAGGLESFECCAGAGSETQDGGIPVVGPDEACDEEQVEELRCVIDPEGDPGSPEPGEAGVWACNGARWVEVPGYATFACLADGFEFAYGCLPGPDFLCSFGPGSPCEVEDFGGICVDEDIIDTCVWGRRTIDRCSRLCGELGAFGPGFTGGGCEQPTEAEPASCVCTF</sequence>
<keyword evidence="2" id="KW-1185">Reference proteome</keyword>
<accession>A0A2S9YGB2</accession>
<gene>
    <name evidence="1" type="ORF">ENSA5_10330</name>
</gene>
<dbReference type="AlphaFoldDB" id="A0A2S9YGB2"/>
<dbReference type="EMBL" id="PVNK01000058">
    <property type="protein sequence ID" value="PRQ04143.1"/>
    <property type="molecule type" value="Genomic_DNA"/>
</dbReference>
<organism evidence="1 2">
    <name type="scientific">Enhygromyxa salina</name>
    <dbReference type="NCBI Taxonomy" id="215803"/>
    <lineage>
        <taxon>Bacteria</taxon>
        <taxon>Pseudomonadati</taxon>
        <taxon>Myxococcota</taxon>
        <taxon>Polyangia</taxon>
        <taxon>Nannocystales</taxon>
        <taxon>Nannocystaceae</taxon>
        <taxon>Enhygromyxa</taxon>
    </lineage>
</organism>
<reference evidence="1 2" key="1">
    <citation type="submission" date="2018-03" db="EMBL/GenBank/DDBJ databases">
        <title>Draft Genome Sequences of the Obligatory Marine Myxobacteria Enhygromyxa salina SWB005.</title>
        <authorList>
            <person name="Poehlein A."/>
            <person name="Moghaddam J.A."/>
            <person name="Harms H."/>
            <person name="Alanjari M."/>
            <person name="Koenig G.M."/>
            <person name="Daniel R."/>
            <person name="Schaeberle T.F."/>
        </authorList>
    </citation>
    <scope>NUCLEOTIDE SEQUENCE [LARGE SCALE GENOMIC DNA]</scope>
    <source>
        <strain evidence="1 2">SWB005</strain>
    </source>
</reference>
<protein>
    <submittedName>
        <fullName evidence="1">Uncharacterized protein</fullName>
    </submittedName>
</protein>
<evidence type="ECO:0000313" key="2">
    <source>
        <dbReference type="Proteomes" id="UP000237968"/>
    </source>
</evidence>
<proteinExistence type="predicted"/>
<dbReference type="Proteomes" id="UP000237968">
    <property type="component" value="Unassembled WGS sequence"/>
</dbReference>
<comment type="caution">
    <text evidence="1">The sequence shown here is derived from an EMBL/GenBank/DDBJ whole genome shotgun (WGS) entry which is preliminary data.</text>
</comment>
<name>A0A2S9YGB2_9BACT</name>
<evidence type="ECO:0000313" key="1">
    <source>
        <dbReference type="EMBL" id="PRQ04143.1"/>
    </source>
</evidence>